<comment type="caution">
    <text evidence="3">The sequence shown here is derived from an EMBL/GenBank/DDBJ whole genome shotgun (WGS) entry which is preliminary data.</text>
</comment>
<evidence type="ECO:0000259" key="2">
    <source>
        <dbReference type="Pfam" id="PF03807"/>
    </source>
</evidence>
<dbReference type="PANTHER" id="PTHR14239">
    <property type="entry name" value="DUDULIN-RELATED"/>
    <property type="match status" value="1"/>
</dbReference>
<dbReference type="InterPro" id="IPR051267">
    <property type="entry name" value="STEAP_metalloreductase"/>
</dbReference>
<dbReference type="GO" id="GO:0016491">
    <property type="term" value="F:oxidoreductase activity"/>
    <property type="evidence" value="ECO:0007669"/>
    <property type="project" value="UniProtKB-KW"/>
</dbReference>
<evidence type="ECO:0000313" key="4">
    <source>
        <dbReference type="Proteomes" id="UP000324133"/>
    </source>
</evidence>
<dbReference type="Gene3D" id="3.40.50.720">
    <property type="entry name" value="NAD(P)-binding Rossmann-like Domain"/>
    <property type="match status" value="1"/>
</dbReference>
<dbReference type="EMBL" id="VKKY01000001">
    <property type="protein sequence ID" value="KAA3439835.1"/>
    <property type="molecule type" value="Genomic_DNA"/>
</dbReference>
<proteinExistence type="predicted"/>
<name>A0A5B6TKD7_9BACT</name>
<dbReference type="Proteomes" id="UP000324133">
    <property type="component" value="Unassembled WGS sequence"/>
</dbReference>
<dbReference type="InterPro" id="IPR036291">
    <property type="entry name" value="NAD(P)-bd_dom_sf"/>
</dbReference>
<dbReference type="InterPro" id="IPR028939">
    <property type="entry name" value="P5C_Rdtase_cat_N"/>
</dbReference>
<organism evidence="3 4">
    <name type="scientific">Rufibacter hautae</name>
    <dbReference type="NCBI Taxonomy" id="2595005"/>
    <lineage>
        <taxon>Bacteria</taxon>
        <taxon>Pseudomonadati</taxon>
        <taxon>Bacteroidota</taxon>
        <taxon>Cytophagia</taxon>
        <taxon>Cytophagales</taxon>
        <taxon>Hymenobacteraceae</taxon>
        <taxon>Rufibacter</taxon>
    </lineage>
</organism>
<keyword evidence="1" id="KW-0560">Oxidoreductase</keyword>
<feature type="domain" description="Pyrroline-5-carboxylate reductase catalytic N-terminal" evidence="2">
    <location>
        <begin position="3"/>
        <end position="92"/>
    </location>
</feature>
<sequence>MTKIGIIGAGKIGKAFARHAAKAGYDTLISNSRGPESLRPVVEEIGQGIKAGTTQEAAAADIVFLAVPWNKLEEAVAHVPSWENRVVIDATNAVLPGFVPADLDGQASSEVVASLLPGSKVVKAFNTLLAAVLAANPQEEGGNRVIFYSGNDAEAKRTVLDLINRIGFAGVDLGTLNEGGRLQQFPGGPLPALNLVKLK</sequence>
<dbReference type="Pfam" id="PF03807">
    <property type="entry name" value="F420_oxidored"/>
    <property type="match status" value="1"/>
</dbReference>
<keyword evidence="4" id="KW-1185">Reference proteome</keyword>
<protein>
    <submittedName>
        <fullName evidence="3">NADPH-dependent F420 reductase</fullName>
    </submittedName>
</protein>
<reference evidence="3 4" key="1">
    <citation type="submission" date="2019-07" db="EMBL/GenBank/DDBJ databases">
        <title>Rufibacter sp. nov., isolated from lake sediment.</title>
        <authorList>
            <person name="Qu J.-H."/>
        </authorList>
    </citation>
    <scope>NUCLEOTIDE SEQUENCE [LARGE SCALE GENOMIC DNA]</scope>
    <source>
        <strain evidence="3 4">NBS58-1</strain>
    </source>
</reference>
<dbReference type="OrthoDB" id="9786864at2"/>
<evidence type="ECO:0000313" key="3">
    <source>
        <dbReference type="EMBL" id="KAA3439835.1"/>
    </source>
</evidence>
<dbReference type="SUPFAM" id="SSF51735">
    <property type="entry name" value="NAD(P)-binding Rossmann-fold domains"/>
    <property type="match status" value="1"/>
</dbReference>
<evidence type="ECO:0000256" key="1">
    <source>
        <dbReference type="ARBA" id="ARBA00023002"/>
    </source>
</evidence>
<accession>A0A5B6TKD7</accession>
<dbReference type="AlphaFoldDB" id="A0A5B6TKD7"/>
<gene>
    <name evidence="3" type="ORF">FOA19_03960</name>
</gene>
<dbReference type="RefSeq" id="WP_149089475.1">
    <property type="nucleotide sequence ID" value="NZ_VKKY01000001.1"/>
</dbReference>